<dbReference type="RefSeq" id="XP_016935428.4">
    <property type="nucleotide sequence ID" value="XM_017079939.4"/>
</dbReference>
<evidence type="ECO:0000259" key="1">
    <source>
        <dbReference type="PROSITE" id="PS50097"/>
    </source>
</evidence>
<dbReference type="CDD" id="cd18186">
    <property type="entry name" value="BTB_POZ_ZBTB_KLHL-like"/>
    <property type="match status" value="1"/>
</dbReference>
<dbReference type="InterPro" id="IPR011333">
    <property type="entry name" value="SKP1/BTB/POZ_sf"/>
</dbReference>
<feature type="domain" description="BTB" evidence="1">
    <location>
        <begin position="19"/>
        <end position="79"/>
    </location>
</feature>
<dbReference type="SMART" id="SM00225">
    <property type="entry name" value="BTB"/>
    <property type="match status" value="1"/>
</dbReference>
<dbReference type="Proteomes" id="UP001652628">
    <property type="component" value="Chromosome 3"/>
</dbReference>
<sequence>MEPWLAKSFQKLRVEEDFADCSVIVGTQTFRCHKVILGVASEFFKRAFQPGFAEAKTGELSISNVTADVFKKFLDYVYSYDNKALDSLSNTDIIKLKECANMWMVESLSDDCEVIIRKRIPNMFYGDLLLYFEHAHHVDDSVLVSDISVALKRKISGVPIPETLYELGSDVFREFLNTIEGCLTERMRYDMLEKYVAIHGFVLNQSELNKWQFRGLANQSENNPDTSHLNNNKPFDYANPNPFKVEKLNFSETNPVSLDPRSKKINSEYVKTLLSLIDYTNMTADEFFEGPGNSKMMTFEDKFNFMYKIARRNDDTIIRPIRIARTVNAM</sequence>
<dbReference type="InterPro" id="IPR051481">
    <property type="entry name" value="BTB-POZ/Galectin-3-binding"/>
</dbReference>
<evidence type="ECO:0000313" key="3">
    <source>
        <dbReference type="RefSeq" id="XP_016935428.4"/>
    </source>
</evidence>
<dbReference type="AlphaFoldDB" id="A0AB39ZHH0"/>
<dbReference type="SUPFAM" id="SSF54695">
    <property type="entry name" value="POZ domain"/>
    <property type="match status" value="1"/>
</dbReference>
<dbReference type="GeneID" id="108013931"/>
<dbReference type="PANTHER" id="PTHR24410">
    <property type="entry name" value="HL07962P-RELATED"/>
    <property type="match status" value="1"/>
</dbReference>
<dbReference type="Gene3D" id="3.30.710.10">
    <property type="entry name" value="Potassium Channel Kv1.1, Chain A"/>
    <property type="match status" value="1"/>
</dbReference>
<reference evidence="3" key="1">
    <citation type="submission" date="2025-08" db="UniProtKB">
        <authorList>
            <consortium name="RefSeq"/>
        </authorList>
    </citation>
    <scope>IDENTIFICATION</scope>
</reference>
<gene>
    <name evidence="3" type="primary">LOC108013931</name>
</gene>
<protein>
    <submittedName>
        <fullName evidence="3">Kelch-like protein 6</fullName>
    </submittedName>
</protein>
<name>A0AB39ZHH0_DROSZ</name>
<organism evidence="2 3">
    <name type="scientific">Drosophila suzukii</name>
    <name type="common">Spotted-wing drosophila fruit fly</name>
    <dbReference type="NCBI Taxonomy" id="28584"/>
    <lineage>
        <taxon>Eukaryota</taxon>
        <taxon>Metazoa</taxon>
        <taxon>Ecdysozoa</taxon>
        <taxon>Arthropoda</taxon>
        <taxon>Hexapoda</taxon>
        <taxon>Insecta</taxon>
        <taxon>Pterygota</taxon>
        <taxon>Neoptera</taxon>
        <taxon>Endopterygota</taxon>
        <taxon>Diptera</taxon>
        <taxon>Brachycera</taxon>
        <taxon>Muscomorpha</taxon>
        <taxon>Ephydroidea</taxon>
        <taxon>Drosophilidae</taxon>
        <taxon>Drosophila</taxon>
        <taxon>Sophophora</taxon>
    </lineage>
</organism>
<dbReference type="PROSITE" id="PS50097">
    <property type="entry name" value="BTB"/>
    <property type="match status" value="1"/>
</dbReference>
<dbReference type="PANTHER" id="PTHR24410:SF23">
    <property type="entry name" value="BTB DOMAIN-CONTAINING PROTEIN-RELATED"/>
    <property type="match status" value="1"/>
</dbReference>
<dbReference type="InterPro" id="IPR000210">
    <property type="entry name" value="BTB/POZ_dom"/>
</dbReference>
<dbReference type="Pfam" id="PF00651">
    <property type="entry name" value="BTB"/>
    <property type="match status" value="1"/>
</dbReference>
<evidence type="ECO:0000313" key="2">
    <source>
        <dbReference type="Proteomes" id="UP001652628"/>
    </source>
</evidence>
<keyword evidence="2" id="KW-1185">Reference proteome</keyword>
<accession>A0AB39ZHH0</accession>
<proteinExistence type="predicted"/>